<evidence type="ECO:0000313" key="7">
    <source>
        <dbReference type="EMBL" id="MED6109257.1"/>
    </source>
</evidence>
<evidence type="ECO:0000313" key="8">
    <source>
        <dbReference type="Proteomes" id="UP001341840"/>
    </source>
</evidence>
<dbReference type="InterPro" id="IPR015345">
    <property type="entry name" value="Cytokinin_DH_FAD/cytokin-bd"/>
</dbReference>
<comment type="caution">
    <text evidence="7">The sequence shown here is derived from an EMBL/GenBank/DDBJ whole genome shotgun (WGS) entry which is preliminary data.</text>
</comment>
<dbReference type="PANTHER" id="PTHR13878:SF115">
    <property type="entry name" value="CYTOKININ DEHYDROGENASE"/>
    <property type="match status" value="1"/>
</dbReference>
<dbReference type="EC" id="1.5.99.12" evidence="7"/>
<evidence type="ECO:0000256" key="2">
    <source>
        <dbReference type="ARBA" id="ARBA00005466"/>
    </source>
</evidence>
<comment type="similarity">
    <text evidence="2">Belongs to the oxygen-dependent FAD-linked oxidoreductase family.</text>
</comment>
<dbReference type="InterPro" id="IPR016170">
    <property type="entry name" value="Cytok_DH_C_sf"/>
</dbReference>
<evidence type="ECO:0000259" key="6">
    <source>
        <dbReference type="Pfam" id="PF09265"/>
    </source>
</evidence>
<dbReference type="Gene3D" id="3.30.465.10">
    <property type="match status" value="1"/>
</dbReference>
<dbReference type="SUPFAM" id="SSF55103">
    <property type="entry name" value="FAD-linked oxidases, C-terminal domain"/>
    <property type="match status" value="1"/>
</dbReference>
<evidence type="ECO:0000256" key="1">
    <source>
        <dbReference type="ARBA" id="ARBA00001974"/>
    </source>
</evidence>
<dbReference type="EMBL" id="JASCZI010000138">
    <property type="protein sequence ID" value="MED6109257.1"/>
    <property type="molecule type" value="Genomic_DNA"/>
</dbReference>
<protein>
    <submittedName>
        <fullName evidence="7">Cytokinin dehydrogenase</fullName>
        <ecNumber evidence="7">1.5.99.12</ecNumber>
    </submittedName>
</protein>
<comment type="cofactor">
    <cofactor evidence="1">
        <name>FAD</name>
        <dbReference type="ChEBI" id="CHEBI:57692"/>
    </cofactor>
</comment>
<keyword evidence="4" id="KW-0274">FAD</keyword>
<proteinExistence type="inferred from homology"/>
<keyword evidence="5 7" id="KW-0560">Oxidoreductase</keyword>
<dbReference type="InterPro" id="IPR016164">
    <property type="entry name" value="FAD-linked_Oxase-like_C"/>
</dbReference>
<dbReference type="Proteomes" id="UP001341840">
    <property type="component" value="Unassembled WGS sequence"/>
</dbReference>
<dbReference type="InterPro" id="IPR050432">
    <property type="entry name" value="FAD-linked_Oxidoreductases_BP"/>
</dbReference>
<keyword evidence="3" id="KW-0285">Flavoprotein</keyword>
<gene>
    <name evidence="7" type="primary">CKX3_2</name>
    <name evidence="7" type="ORF">PIB30_031802</name>
</gene>
<reference evidence="7 8" key="1">
    <citation type="journal article" date="2023" name="Plants (Basel)">
        <title>Bridging the Gap: Combining Genomics and Transcriptomics Approaches to Understand Stylosanthes scabra, an Orphan Legume from the Brazilian Caatinga.</title>
        <authorList>
            <person name="Ferreira-Neto J.R.C."/>
            <person name="da Silva M.D."/>
            <person name="Binneck E."/>
            <person name="de Melo N.F."/>
            <person name="da Silva R.H."/>
            <person name="de Melo A.L.T.M."/>
            <person name="Pandolfi V."/>
            <person name="Bustamante F.O."/>
            <person name="Brasileiro-Vidal A.C."/>
            <person name="Benko-Iseppon A.M."/>
        </authorList>
    </citation>
    <scope>NUCLEOTIDE SEQUENCE [LARGE SCALE GENOMIC DNA]</scope>
    <source>
        <tissue evidence="7">Leaves</tissue>
    </source>
</reference>
<sequence>KGEEVTCSADNNKELFYAVLGGLGQFGIITRAKIALGPAPTRVKWLRLLYNNFTEFSGDQEHLISMNERKETNIANYVEGFLLLNQPPLDLSFYPEADKPRITSLVSKYGIIYVIELVKYYDNTTQQHIDQDVALLVEGLKFVPTFMFEKDVSYEEFLNRVHSDELALRAQGLWEVPHPWLNLFVPKSGMSDINEGVFKGIILKQNLSAGIVIVYPVNRAKWDDNMSAVTPNEEIFYVVSVLHSTGFDKLDAYEAQNQEILQFCADNGIGIKQYLPQNKTLEEWMSHFGPKWETFKQRKQEFDPRNILSPGQGIFN</sequence>
<name>A0ABU6QCI3_9FABA</name>
<dbReference type="GO" id="GO:0019139">
    <property type="term" value="F:cytokinin dehydrogenase activity"/>
    <property type="evidence" value="ECO:0007669"/>
    <property type="project" value="UniProtKB-EC"/>
</dbReference>
<evidence type="ECO:0000256" key="3">
    <source>
        <dbReference type="ARBA" id="ARBA00022630"/>
    </source>
</evidence>
<keyword evidence="8" id="KW-1185">Reference proteome</keyword>
<dbReference type="InterPro" id="IPR016169">
    <property type="entry name" value="FAD-bd_PCMH_sub2"/>
</dbReference>
<evidence type="ECO:0000256" key="4">
    <source>
        <dbReference type="ARBA" id="ARBA00022827"/>
    </source>
</evidence>
<feature type="non-terminal residue" evidence="7">
    <location>
        <position position="1"/>
    </location>
</feature>
<dbReference type="Gene3D" id="3.40.462.10">
    <property type="entry name" value="FAD-linked oxidases, C-terminal domain"/>
    <property type="match status" value="1"/>
</dbReference>
<dbReference type="InterPro" id="IPR036318">
    <property type="entry name" value="FAD-bd_PCMH-like_sf"/>
</dbReference>
<evidence type="ECO:0000256" key="5">
    <source>
        <dbReference type="ARBA" id="ARBA00023002"/>
    </source>
</evidence>
<accession>A0ABU6QCI3</accession>
<organism evidence="7 8">
    <name type="scientific">Stylosanthes scabra</name>
    <dbReference type="NCBI Taxonomy" id="79078"/>
    <lineage>
        <taxon>Eukaryota</taxon>
        <taxon>Viridiplantae</taxon>
        <taxon>Streptophyta</taxon>
        <taxon>Embryophyta</taxon>
        <taxon>Tracheophyta</taxon>
        <taxon>Spermatophyta</taxon>
        <taxon>Magnoliopsida</taxon>
        <taxon>eudicotyledons</taxon>
        <taxon>Gunneridae</taxon>
        <taxon>Pentapetalae</taxon>
        <taxon>rosids</taxon>
        <taxon>fabids</taxon>
        <taxon>Fabales</taxon>
        <taxon>Fabaceae</taxon>
        <taxon>Papilionoideae</taxon>
        <taxon>50 kb inversion clade</taxon>
        <taxon>dalbergioids sensu lato</taxon>
        <taxon>Dalbergieae</taxon>
        <taxon>Pterocarpus clade</taxon>
        <taxon>Stylosanthes</taxon>
    </lineage>
</organism>
<dbReference type="SUPFAM" id="SSF56176">
    <property type="entry name" value="FAD-binding/transporter-associated domain-like"/>
    <property type="match status" value="1"/>
</dbReference>
<dbReference type="PANTHER" id="PTHR13878">
    <property type="entry name" value="GULONOLACTONE OXIDASE"/>
    <property type="match status" value="1"/>
</dbReference>
<dbReference type="Pfam" id="PF09265">
    <property type="entry name" value="Cytokin-bind"/>
    <property type="match status" value="1"/>
</dbReference>
<feature type="domain" description="Cytokinin dehydrogenase 1 FAD/cytokinin binding" evidence="6">
    <location>
        <begin position="40"/>
        <end position="315"/>
    </location>
</feature>